<reference evidence="12" key="1">
    <citation type="journal article" date="2019" name="Int. J. Syst. Evol. Microbiol.">
        <title>The Global Catalogue of Microorganisms (GCM) 10K type strain sequencing project: providing services to taxonomists for standard genome sequencing and annotation.</title>
        <authorList>
            <consortium name="The Broad Institute Genomics Platform"/>
            <consortium name="The Broad Institute Genome Sequencing Center for Infectious Disease"/>
            <person name="Wu L."/>
            <person name="Ma J."/>
        </authorList>
    </citation>
    <scope>NUCLEOTIDE SEQUENCE [LARGE SCALE GENOMIC DNA]</scope>
    <source>
        <strain evidence="12">CGMCC 4.7132</strain>
    </source>
</reference>
<dbReference type="Gene3D" id="3.40.50.720">
    <property type="entry name" value="NAD(P)-binding Rossmann-like Domain"/>
    <property type="match status" value="2"/>
</dbReference>
<evidence type="ECO:0000256" key="5">
    <source>
        <dbReference type="ARBA" id="ARBA00022857"/>
    </source>
</evidence>
<dbReference type="Pfam" id="PF05222">
    <property type="entry name" value="AlaDh_PNT_N"/>
    <property type="match status" value="1"/>
</dbReference>
<feature type="domain" description="Alanine dehydrogenase/pyridine nucleotide transhydrogenase N-terminal" evidence="10">
    <location>
        <begin position="7"/>
        <end position="137"/>
    </location>
</feature>
<comment type="function">
    <text evidence="1">The transhydrogenation between NADH and NADP is coupled to respiration and ATP hydrolysis and functions as a proton pump across the membrane.</text>
</comment>
<dbReference type="InterPro" id="IPR007698">
    <property type="entry name" value="AlaDH/PNT_NAD(H)-bd"/>
</dbReference>
<comment type="catalytic activity">
    <reaction evidence="8">
        <text>NAD(+) + NADPH + H(+)(in) = NADH + NADP(+) + H(+)(out)</text>
        <dbReference type="Rhea" id="RHEA:47992"/>
        <dbReference type="ChEBI" id="CHEBI:15378"/>
        <dbReference type="ChEBI" id="CHEBI:57540"/>
        <dbReference type="ChEBI" id="CHEBI:57783"/>
        <dbReference type="ChEBI" id="CHEBI:57945"/>
        <dbReference type="ChEBI" id="CHEBI:58349"/>
        <dbReference type="EC" id="7.1.1.1"/>
    </reaction>
</comment>
<comment type="caution">
    <text evidence="11">The sequence shown here is derived from an EMBL/GenBank/DDBJ whole genome shotgun (WGS) entry which is preliminary data.</text>
</comment>
<evidence type="ECO:0000256" key="4">
    <source>
        <dbReference type="ARBA" id="ARBA00022741"/>
    </source>
</evidence>
<feature type="domain" description="Alanine dehydrogenase/pyridine nucleotide transhydrogenase NAD(H)-binding" evidence="9">
    <location>
        <begin position="146"/>
        <end position="312"/>
    </location>
</feature>
<dbReference type="PANTHER" id="PTHR10160:SF19">
    <property type="entry name" value="PROTON-TRANSLOCATING NAD(P)(+) TRANSHYDROGENASE"/>
    <property type="match status" value="1"/>
</dbReference>
<keyword evidence="4" id="KW-0547">Nucleotide-binding</keyword>
<dbReference type="PROSITE" id="PS00836">
    <property type="entry name" value="ALADH_PNT_1"/>
    <property type="match status" value="1"/>
</dbReference>
<sequence length="383" mass="37798">MNATKAGVVKETAPGERRVALSPDGVARLGKAGIGVLVESGAGAAAWFSDGAYIQAGAEIATRDELYARAEAVLTVGPPAAAGLRRGQVVIGLSRPAPAEIAALAGRGVTAICFEGLPRTISAAQPMDAMTSQATIAGYRAAVLAAGAYGRLFPLLITAAGTAPPAQVLVLGAGVAGLQAIGTARRLGAVVTGFDVRPAAREEVASLGAAFLGLASAASAAGEGGYARALTAPERQAQQEELAGHVARFDIVITTAQVPGRRPPLLVTEAGLKTMRPGSVVVDLAAGEFGGNVEASVPGETVVTGEGVTVIGAGNLASTMPAAASTAYSSNVCALLAHLMPDGALAIDLGDAVQAGVVVTHAGRIVHPVNGAATAARQDGGST</sequence>
<keyword evidence="5" id="KW-0521">NADP</keyword>
<keyword evidence="7" id="KW-0520">NAD</keyword>
<dbReference type="InterPro" id="IPR008143">
    <property type="entry name" value="Ala_DH/PNT_CS2"/>
</dbReference>
<dbReference type="InterPro" id="IPR036291">
    <property type="entry name" value="NAD(P)-bd_dom_sf"/>
</dbReference>
<dbReference type="EMBL" id="JBHSFP010000012">
    <property type="protein sequence ID" value="MFC4533006.1"/>
    <property type="molecule type" value="Genomic_DNA"/>
</dbReference>
<protein>
    <recommendedName>
        <fullName evidence="3">proton-translocating NAD(P)(+) transhydrogenase</fullName>
        <ecNumber evidence="3">7.1.1.1</ecNumber>
    </recommendedName>
</protein>
<dbReference type="Pfam" id="PF01262">
    <property type="entry name" value="AlaDh_PNT_C"/>
    <property type="match status" value="1"/>
</dbReference>
<evidence type="ECO:0000259" key="9">
    <source>
        <dbReference type="SMART" id="SM01002"/>
    </source>
</evidence>
<evidence type="ECO:0000313" key="12">
    <source>
        <dbReference type="Proteomes" id="UP001596004"/>
    </source>
</evidence>
<dbReference type="EC" id="7.1.1.1" evidence="3"/>
<evidence type="ECO:0000256" key="8">
    <source>
        <dbReference type="ARBA" id="ARBA00048202"/>
    </source>
</evidence>
<dbReference type="InterPro" id="IPR008142">
    <property type="entry name" value="AlaDH/PNT_CS1"/>
</dbReference>
<dbReference type="CDD" id="cd05304">
    <property type="entry name" value="Rubrum_tdh"/>
    <property type="match status" value="1"/>
</dbReference>
<dbReference type="SMART" id="SM01002">
    <property type="entry name" value="AlaDh_PNT_C"/>
    <property type="match status" value="1"/>
</dbReference>
<dbReference type="RefSeq" id="WP_380841950.1">
    <property type="nucleotide sequence ID" value="NZ_JBHSFP010000012.1"/>
</dbReference>
<dbReference type="Proteomes" id="UP001596004">
    <property type="component" value="Unassembled WGS sequence"/>
</dbReference>
<evidence type="ECO:0000259" key="10">
    <source>
        <dbReference type="SMART" id="SM01003"/>
    </source>
</evidence>
<comment type="similarity">
    <text evidence="2">Belongs to the AlaDH/PNT family.</text>
</comment>
<evidence type="ECO:0000256" key="6">
    <source>
        <dbReference type="ARBA" id="ARBA00022967"/>
    </source>
</evidence>
<organism evidence="11 12">
    <name type="scientific">Sphaerisporangium dianthi</name>
    <dbReference type="NCBI Taxonomy" id="1436120"/>
    <lineage>
        <taxon>Bacteria</taxon>
        <taxon>Bacillati</taxon>
        <taxon>Actinomycetota</taxon>
        <taxon>Actinomycetes</taxon>
        <taxon>Streptosporangiales</taxon>
        <taxon>Streptosporangiaceae</taxon>
        <taxon>Sphaerisporangium</taxon>
    </lineage>
</organism>
<keyword evidence="6" id="KW-1278">Translocase</keyword>
<name>A0ABV9CIG2_9ACTN</name>
<evidence type="ECO:0000313" key="11">
    <source>
        <dbReference type="EMBL" id="MFC4533006.1"/>
    </source>
</evidence>
<keyword evidence="12" id="KW-1185">Reference proteome</keyword>
<dbReference type="InterPro" id="IPR007886">
    <property type="entry name" value="AlaDH/PNT_N"/>
</dbReference>
<evidence type="ECO:0000256" key="2">
    <source>
        <dbReference type="ARBA" id="ARBA00005689"/>
    </source>
</evidence>
<dbReference type="SMART" id="SM01003">
    <property type="entry name" value="AlaDh_PNT_N"/>
    <property type="match status" value="1"/>
</dbReference>
<dbReference type="PANTHER" id="PTHR10160">
    <property type="entry name" value="NAD(P) TRANSHYDROGENASE"/>
    <property type="match status" value="1"/>
</dbReference>
<evidence type="ECO:0000256" key="1">
    <source>
        <dbReference type="ARBA" id="ARBA00003943"/>
    </source>
</evidence>
<evidence type="ECO:0000256" key="3">
    <source>
        <dbReference type="ARBA" id="ARBA00012943"/>
    </source>
</evidence>
<evidence type="ECO:0000256" key="7">
    <source>
        <dbReference type="ARBA" id="ARBA00023027"/>
    </source>
</evidence>
<dbReference type="PROSITE" id="PS00837">
    <property type="entry name" value="ALADH_PNT_2"/>
    <property type="match status" value="1"/>
</dbReference>
<accession>A0ABV9CIG2</accession>
<dbReference type="SUPFAM" id="SSF51735">
    <property type="entry name" value="NAD(P)-binding Rossmann-fold domains"/>
    <property type="match status" value="1"/>
</dbReference>
<proteinExistence type="inferred from homology"/>
<gene>
    <name evidence="11" type="ORF">ACFO60_19690</name>
</gene>
<dbReference type="SUPFAM" id="SSF52283">
    <property type="entry name" value="Formate/glycerate dehydrogenase catalytic domain-like"/>
    <property type="match status" value="1"/>
</dbReference>